<protein>
    <submittedName>
        <fullName evidence="4">Daunorubicin/doxorubicin resistance ATP-binding protein DrrA</fullName>
        <ecNumber evidence="4">3.6.3.-</ecNumber>
    </submittedName>
</protein>
<feature type="domain" description="ABC transporter" evidence="3">
    <location>
        <begin position="4"/>
        <end position="234"/>
    </location>
</feature>
<dbReference type="RefSeq" id="WP_145434720.1">
    <property type="nucleotide sequence ID" value="NZ_CP036339.1"/>
</dbReference>
<sequence length="323" mass="36052">MPAIAARHVSYRYGDRLAVGDLSLEIAEGEVFAFLGPNGSGKTTLFRLLSTLIPLQQGEIAIFGHDLRRETTAVRRQLGVVFQSPSLDKKLTVAENLRHQGRLYGLSTRELESRRDELLGAVGLTDRAHDLVETLSGGMRRRVELAKSMLHRPRLLLLDEPSTGLDPGARSDLWKYLRQVREREGTTIVLTTHLLDEADRADRIAIMHQGKLVALDRPDALRAELGGDAITIKTERPAELAAGIRERFQCESKVIDGALRLEQADGHQWIARLVEAFPADVQMITLGKPTLEDVFIARTGHRFFGDASGEENDEGKKTRRKKR</sequence>
<dbReference type="InterPro" id="IPR003593">
    <property type="entry name" value="AAA+_ATPase"/>
</dbReference>
<keyword evidence="1" id="KW-0547">Nucleotide-binding</keyword>
<dbReference type="AlphaFoldDB" id="A0A517U313"/>
<dbReference type="PANTHER" id="PTHR43582">
    <property type="entry name" value="LINEARMYCIN RESISTANCE ATP-BINDING PROTEIN LNRL"/>
    <property type="match status" value="1"/>
</dbReference>
<dbReference type="PANTHER" id="PTHR43582:SF5">
    <property type="entry name" value="ABC TRANSPORTER"/>
    <property type="match status" value="1"/>
</dbReference>
<gene>
    <name evidence="4" type="primary">drrA_3</name>
    <name evidence="4" type="ORF">I41_42230</name>
</gene>
<reference evidence="4 5" key="1">
    <citation type="submission" date="2019-02" db="EMBL/GenBank/DDBJ databases">
        <title>Deep-cultivation of Planctomycetes and their phenomic and genomic characterization uncovers novel biology.</title>
        <authorList>
            <person name="Wiegand S."/>
            <person name="Jogler M."/>
            <person name="Boedeker C."/>
            <person name="Pinto D."/>
            <person name="Vollmers J."/>
            <person name="Rivas-Marin E."/>
            <person name="Kohn T."/>
            <person name="Peeters S.H."/>
            <person name="Heuer A."/>
            <person name="Rast P."/>
            <person name="Oberbeckmann S."/>
            <person name="Bunk B."/>
            <person name="Jeske O."/>
            <person name="Meyerdierks A."/>
            <person name="Storesund J.E."/>
            <person name="Kallscheuer N."/>
            <person name="Luecker S."/>
            <person name="Lage O.M."/>
            <person name="Pohl T."/>
            <person name="Merkel B.J."/>
            <person name="Hornburger P."/>
            <person name="Mueller R.-W."/>
            <person name="Bruemmer F."/>
            <person name="Labrenz M."/>
            <person name="Spormann A.M."/>
            <person name="Op den Camp H."/>
            <person name="Overmann J."/>
            <person name="Amann R."/>
            <person name="Jetten M.S.M."/>
            <person name="Mascher T."/>
            <person name="Medema M.H."/>
            <person name="Devos D.P."/>
            <person name="Kaster A.-K."/>
            <person name="Ovreas L."/>
            <person name="Rohde M."/>
            <person name="Galperin M.Y."/>
            <person name="Jogler C."/>
        </authorList>
    </citation>
    <scope>NUCLEOTIDE SEQUENCE [LARGE SCALE GENOMIC DNA]</scope>
    <source>
        <strain evidence="4 5">I41</strain>
    </source>
</reference>
<name>A0A517U313_9BACT</name>
<accession>A0A517U313</accession>
<evidence type="ECO:0000256" key="1">
    <source>
        <dbReference type="ARBA" id="ARBA00022741"/>
    </source>
</evidence>
<dbReference type="Gene3D" id="3.40.50.300">
    <property type="entry name" value="P-loop containing nucleotide triphosphate hydrolases"/>
    <property type="match status" value="1"/>
</dbReference>
<dbReference type="EC" id="3.6.3.-" evidence="4"/>
<keyword evidence="5" id="KW-1185">Reference proteome</keyword>
<dbReference type="InterPro" id="IPR027417">
    <property type="entry name" value="P-loop_NTPase"/>
</dbReference>
<dbReference type="PROSITE" id="PS50893">
    <property type="entry name" value="ABC_TRANSPORTER_2"/>
    <property type="match status" value="1"/>
</dbReference>
<dbReference type="KEGG" id="llh:I41_42230"/>
<proteinExistence type="predicted"/>
<keyword evidence="4" id="KW-0378">Hydrolase</keyword>
<dbReference type="GO" id="GO:0016887">
    <property type="term" value="F:ATP hydrolysis activity"/>
    <property type="evidence" value="ECO:0007669"/>
    <property type="project" value="InterPro"/>
</dbReference>
<dbReference type="EMBL" id="CP036339">
    <property type="protein sequence ID" value="QDT75015.1"/>
    <property type="molecule type" value="Genomic_DNA"/>
</dbReference>
<dbReference type="InterPro" id="IPR017871">
    <property type="entry name" value="ABC_transporter-like_CS"/>
</dbReference>
<evidence type="ECO:0000313" key="4">
    <source>
        <dbReference type="EMBL" id="QDT75015.1"/>
    </source>
</evidence>
<dbReference type="Proteomes" id="UP000317909">
    <property type="component" value="Chromosome"/>
</dbReference>
<organism evidence="4 5">
    <name type="scientific">Lacipirellula limnantheis</name>
    <dbReference type="NCBI Taxonomy" id="2528024"/>
    <lineage>
        <taxon>Bacteria</taxon>
        <taxon>Pseudomonadati</taxon>
        <taxon>Planctomycetota</taxon>
        <taxon>Planctomycetia</taxon>
        <taxon>Pirellulales</taxon>
        <taxon>Lacipirellulaceae</taxon>
        <taxon>Lacipirellula</taxon>
    </lineage>
</organism>
<dbReference type="OrthoDB" id="9804819at2"/>
<dbReference type="GO" id="GO:0005524">
    <property type="term" value="F:ATP binding"/>
    <property type="evidence" value="ECO:0007669"/>
    <property type="project" value="UniProtKB-KW"/>
</dbReference>
<dbReference type="SMART" id="SM00382">
    <property type="entry name" value="AAA"/>
    <property type="match status" value="1"/>
</dbReference>
<evidence type="ECO:0000313" key="5">
    <source>
        <dbReference type="Proteomes" id="UP000317909"/>
    </source>
</evidence>
<dbReference type="PROSITE" id="PS00211">
    <property type="entry name" value="ABC_TRANSPORTER_1"/>
    <property type="match status" value="1"/>
</dbReference>
<dbReference type="InterPro" id="IPR003439">
    <property type="entry name" value="ABC_transporter-like_ATP-bd"/>
</dbReference>
<evidence type="ECO:0000259" key="3">
    <source>
        <dbReference type="PROSITE" id="PS50893"/>
    </source>
</evidence>
<evidence type="ECO:0000256" key="2">
    <source>
        <dbReference type="ARBA" id="ARBA00022840"/>
    </source>
</evidence>
<dbReference type="SUPFAM" id="SSF52540">
    <property type="entry name" value="P-loop containing nucleoside triphosphate hydrolases"/>
    <property type="match status" value="1"/>
</dbReference>
<dbReference type="Pfam" id="PF00005">
    <property type="entry name" value="ABC_tran"/>
    <property type="match status" value="1"/>
</dbReference>
<keyword evidence="2 4" id="KW-0067">ATP-binding</keyword>